<feature type="chain" id="PRO_5040504690" evidence="2">
    <location>
        <begin position="22"/>
        <end position="204"/>
    </location>
</feature>
<protein>
    <submittedName>
        <fullName evidence="3">Uncharacterized protein</fullName>
    </submittedName>
</protein>
<dbReference type="Proteomes" id="UP000757232">
    <property type="component" value="Unassembled WGS sequence"/>
</dbReference>
<organism evidence="3 4">
    <name type="scientific">Sanghuangporus baumii</name>
    <name type="common">Phellinus baumii</name>
    <dbReference type="NCBI Taxonomy" id="108892"/>
    <lineage>
        <taxon>Eukaryota</taxon>
        <taxon>Fungi</taxon>
        <taxon>Dikarya</taxon>
        <taxon>Basidiomycota</taxon>
        <taxon>Agaricomycotina</taxon>
        <taxon>Agaricomycetes</taxon>
        <taxon>Hymenochaetales</taxon>
        <taxon>Hymenochaetaceae</taxon>
        <taxon>Sanghuangporus</taxon>
    </lineage>
</organism>
<sequence>MLFSSVSTFIILSTVVAFVLSARCTNADLCKKARRDRNEIDKGDVHQDVDSRVTPSASAEATNALDTSTPSDGSIAYISGTVGDLSASIGPNDSSSAMDLMTSLKSSITDPDGNEKDASVSSGSTGNANGGNVNVDGDEGNITNNGATFRAGNGGISISGDAISGNGSKGDGANFRNDASGGSFTSSLNDAFNGSTVHASNRVR</sequence>
<feature type="compositionally biased region" description="Low complexity" evidence="1">
    <location>
        <begin position="119"/>
        <end position="135"/>
    </location>
</feature>
<accession>A0A9Q5HT00</accession>
<feature type="compositionally biased region" description="Basic and acidic residues" evidence="1">
    <location>
        <begin position="41"/>
        <end position="51"/>
    </location>
</feature>
<feature type="compositionally biased region" description="Polar residues" evidence="1">
    <location>
        <begin position="53"/>
        <end position="70"/>
    </location>
</feature>
<feature type="signal peptide" evidence="2">
    <location>
        <begin position="1"/>
        <end position="21"/>
    </location>
</feature>
<proteinExistence type="predicted"/>
<dbReference type="EMBL" id="LNZH02000209">
    <property type="protein sequence ID" value="OCB85435.1"/>
    <property type="molecule type" value="Genomic_DNA"/>
</dbReference>
<name>A0A9Q5HT00_SANBA</name>
<evidence type="ECO:0000313" key="4">
    <source>
        <dbReference type="Proteomes" id="UP000757232"/>
    </source>
</evidence>
<keyword evidence="2" id="KW-0732">Signal</keyword>
<evidence type="ECO:0000313" key="3">
    <source>
        <dbReference type="EMBL" id="OCB85435.1"/>
    </source>
</evidence>
<feature type="region of interest" description="Disordered" evidence="1">
    <location>
        <begin position="41"/>
        <end position="70"/>
    </location>
</feature>
<evidence type="ECO:0000256" key="1">
    <source>
        <dbReference type="SAM" id="MobiDB-lite"/>
    </source>
</evidence>
<dbReference type="AlphaFoldDB" id="A0A9Q5HT00"/>
<feature type="region of interest" description="Disordered" evidence="1">
    <location>
        <begin position="105"/>
        <end position="136"/>
    </location>
</feature>
<evidence type="ECO:0000256" key="2">
    <source>
        <dbReference type="SAM" id="SignalP"/>
    </source>
</evidence>
<gene>
    <name evidence="3" type="ORF">A7U60_g7444</name>
</gene>
<reference evidence="3" key="1">
    <citation type="submission" date="2016-06" db="EMBL/GenBank/DDBJ databases">
        <title>Draft Genome sequence of the fungus Inonotus baumii.</title>
        <authorList>
            <person name="Zhu H."/>
            <person name="Lin W."/>
        </authorList>
    </citation>
    <scope>NUCLEOTIDE SEQUENCE</scope>
    <source>
        <strain evidence="3">821</strain>
    </source>
</reference>
<keyword evidence="4" id="KW-1185">Reference proteome</keyword>
<comment type="caution">
    <text evidence="3">The sequence shown here is derived from an EMBL/GenBank/DDBJ whole genome shotgun (WGS) entry which is preliminary data.</text>
</comment>